<comment type="caution">
    <text evidence="1">The sequence shown here is derived from an EMBL/GenBank/DDBJ whole genome shotgun (WGS) entry which is preliminary data.</text>
</comment>
<sequence>MGSCSLNTLPGKLTCSPYDVIAAMHRYTPEDGLVRLVGTYSGENLETSFQFKDTPSLLLSHALVLVKTRSRAPLPALNQT</sequence>
<evidence type="ECO:0000313" key="1">
    <source>
        <dbReference type="EMBL" id="KAK7493858.1"/>
    </source>
</evidence>
<evidence type="ECO:0000313" key="2">
    <source>
        <dbReference type="Proteomes" id="UP001519460"/>
    </source>
</evidence>
<dbReference type="EMBL" id="JACVVK020000089">
    <property type="protein sequence ID" value="KAK7493858.1"/>
    <property type="molecule type" value="Genomic_DNA"/>
</dbReference>
<gene>
    <name evidence="1" type="ORF">BaRGS_00014999</name>
</gene>
<dbReference type="AlphaFoldDB" id="A0ABD0L3F8"/>
<organism evidence="1 2">
    <name type="scientific">Batillaria attramentaria</name>
    <dbReference type="NCBI Taxonomy" id="370345"/>
    <lineage>
        <taxon>Eukaryota</taxon>
        <taxon>Metazoa</taxon>
        <taxon>Spiralia</taxon>
        <taxon>Lophotrochozoa</taxon>
        <taxon>Mollusca</taxon>
        <taxon>Gastropoda</taxon>
        <taxon>Caenogastropoda</taxon>
        <taxon>Sorbeoconcha</taxon>
        <taxon>Cerithioidea</taxon>
        <taxon>Batillariidae</taxon>
        <taxon>Batillaria</taxon>
    </lineage>
</organism>
<keyword evidence="2" id="KW-1185">Reference proteome</keyword>
<dbReference type="Proteomes" id="UP001519460">
    <property type="component" value="Unassembled WGS sequence"/>
</dbReference>
<accession>A0ABD0L3F8</accession>
<reference evidence="1 2" key="1">
    <citation type="journal article" date="2023" name="Sci. Data">
        <title>Genome assembly of the Korean intertidal mud-creeper Batillaria attramentaria.</title>
        <authorList>
            <person name="Patra A.K."/>
            <person name="Ho P.T."/>
            <person name="Jun S."/>
            <person name="Lee S.J."/>
            <person name="Kim Y."/>
            <person name="Won Y.J."/>
        </authorList>
    </citation>
    <scope>NUCLEOTIDE SEQUENCE [LARGE SCALE GENOMIC DNA]</scope>
    <source>
        <strain evidence="1">Wonlab-2016</strain>
    </source>
</reference>
<proteinExistence type="predicted"/>
<protein>
    <submittedName>
        <fullName evidence="1">Uncharacterized protein</fullName>
    </submittedName>
</protein>
<name>A0ABD0L3F8_9CAEN</name>